<dbReference type="InterPro" id="IPR035965">
    <property type="entry name" value="PAS-like_dom_sf"/>
</dbReference>
<dbReference type="PROSITE" id="PS50112">
    <property type="entry name" value="PAS"/>
    <property type="match status" value="1"/>
</dbReference>
<reference evidence="5 6" key="1">
    <citation type="submission" date="2019-06" db="EMBL/GenBank/DDBJ databases">
        <title>Draft genome of Aliikangiella marina GYP-15.</title>
        <authorList>
            <person name="Wang G."/>
        </authorList>
    </citation>
    <scope>NUCLEOTIDE SEQUENCE [LARGE SCALE GENOMIC DNA]</scope>
    <source>
        <strain evidence="5 6">GYP-15</strain>
    </source>
</reference>
<evidence type="ECO:0000259" key="3">
    <source>
        <dbReference type="PROSITE" id="PS50883"/>
    </source>
</evidence>
<dbReference type="PANTHER" id="PTHR44757:SF2">
    <property type="entry name" value="BIOFILM ARCHITECTURE MAINTENANCE PROTEIN MBAA"/>
    <property type="match status" value="1"/>
</dbReference>
<sequence length="1505" mass="171600">MGYKALKLIKYLNFCLLLNYLFANPLLADDHSSSLLKQVGVRQFSTEQGLSQNTVNRFFQDRDGFVWIGTEAGLNRLTGTDIDIYNGPDNEITGEAISTIKEDSFGALWVATFENLYRINPERTAADAYILPQLSGKNAEDNFVIDVFEESPGQFWVVTRDAILGLTTDTNDVQAFPSSQRLWQDKAFITSAENDDGYFWLSTTQGVYRFNKQSKAIDKINLLYPFNEKIITQTVKTSANTLFIASLQGALHINLANSNNPTSLVSRENINTAQLFNQQVIFASGDKTFVFDTETKETKHLFSLSEVLPKYSSYSIEKLFIDANNKVWLGTESQGAFIWDPASLKFQTISRLTANSNLKLSNPIIWSFTETETGDFWLGSDDGLNFLDVKNATLTQFLSSEQEILKGESTRMLYMLKKENNLWLATGNGLIKFDTQTFEHKLFRPDRLKASQEFLIYAITESPDGNLWLASEQGAIAFNPTTERFKFPRTLYANDNPEPVTFIRYTGQSLWIGYANRLDKFDPKSNQKSTVFRFSHLKKRYDLSLTDIFIDGNKLWVSFNAAGIYILDLTKSNDQEIKHLQQKTGFPDNIIHALQPDNEHIWASSHAGLIKINREDFSFRVFDYYNGLPTNEFNEGAAGRLSNGQLIFGGTNGVLIFDPKALDTESNDAPIKVTQIASKSEQYQINAFDWLQRSVLFSEKDKVINFKISMLDYISPHKWQYEYWLTGDTETEVSLASGNQISIVNLPAGDYQLNIQAANGSDKSLSTVTIPFEISPFRDFWFYLKLFAGFIIIAGSLALLINRQKQYEKVLDDNTSLESSKKKLELALFSHVQGTWEWSRFGPKITDSRLKIQLPQRDPQTYDFNEYGQLIHEEDQNKNKVAWYKFYNGEQEEIVVTYRVFILDEWIWCRVQGKLIKRDREGKPVKAIGTWTDVTEERQQSIKSSICEQAVQATRDIVVIADNQFNIAFINNAYELLTGYSGEKLIGRNILDIIYSRFEKETAQKLEKQLREKRAWQGETSLPTKSGASFVVDIRIDPFSPTKPESEYVILMTDTSTLSHRTEAQESAIYFDSITGLPNRVLALDRLSHAIAHARLNKTNVALIKLDIDKFDFYQHTLGKSQAREILVGASQRITEVLNKDDTFARIEQDKFFIILENEDKVENISFKIEDILNQLSKSQLVGHSTVNVTACVGVACFPLDASNSSDLITHADEALGQAQTVGENQISFYHREMNKRASDRLAMKSSLKQAIQNNQFYLVFQPKFELASEKFHGFEVFVRWRTPDGNIIYPSQFLKIAEETGLIESLTEWLINQAFRTLNRWKEDGFHTIFSINLHPKYCQRIGSPDYLLEKIKAYGLSTMNLQVEINEKHFATELSSNIEFVNQLKQNGFTVTLDDFGAGNTPLNYLKVINVDSIKLERNFIRSIGQDANNDALLKSIIDMANALDRIPAAKSIEYQEQLDFLIEAGCQVGQGYYFSDPLTESGARRFMLHRPQKNEDNEHPTD</sequence>
<dbReference type="InterPro" id="IPR000014">
    <property type="entry name" value="PAS"/>
</dbReference>
<dbReference type="Pfam" id="PF00990">
    <property type="entry name" value="GGDEF"/>
    <property type="match status" value="1"/>
</dbReference>
<name>A0A545TC83_9GAMM</name>
<keyword evidence="1" id="KW-0732">Signal</keyword>
<evidence type="ECO:0000313" key="5">
    <source>
        <dbReference type="EMBL" id="TQV74833.1"/>
    </source>
</evidence>
<dbReference type="SUPFAM" id="SSF63829">
    <property type="entry name" value="Calcium-dependent phosphotriesterase"/>
    <property type="match status" value="1"/>
</dbReference>
<dbReference type="Pfam" id="PF07494">
    <property type="entry name" value="Reg_prop"/>
    <property type="match status" value="1"/>
</dbReference>
<dbReference type="Gene3D" id="3.30.450.20">
    <property type="entry name" value="PAS domain"/>
    <property type="match status" value="2"/>
</dbReference>
<dbReference type="SMART" id="SM00052">
    <property type="entry name" value="EAL"/>
    <property type="match status" value="1"/>
</dbReference>
<feature type="signal peptide" evidence="1">
    <location>
        <begin position="1"/>
        <end position="28"/>
    </location>
</feature>
<dbReference type="EMBL" id="VIKR01000002">
    <property type="protein sequence ID" value="TQV74833.1"/>
    <property type="molecule type" value="Genomic_DNA"/>
</dbReference>
<dbReference type="Pfam" id="PF00563">
    <property type="entry name" value="EAL"/>
    <property type="match status" value="1"/>
</dbReference>
<feature type="chain" id="PRO_5021967935" evidence="1">
    <location>
        <begin position="29"/>
        <end position="1505"/>
    </location>
</feature>
<evidence type="ECO:0000259" key="4">
    <source>
        <dbReference type="PROSITE" id="PS50887"/>
    </source>
</evidence>
<evidence type="ECO:0000256" key="1">
    <source>
        <dbReference type="SAM" id="SignalP"/>
    </source>
</evidence>
<dbReference type="SUPFAM" id="SSF55073">
    <property type="entry name" value="Nucleotide cyclase"/>
    <property type="match status" value="1"/>
</dbReference>
<dbReference type="SMART" id="SM00091">
    <property type="entry name" value="PAS"/>
    <property type="match status" value="1"/>
</dbReference>
<dbReference type="Gene3D" id="2.60.40.10">
    <property type="entry name" value="Immunoglobulins"/>
    <property type="match status" value="1"/>
</dbReference>
<evidence type="ECO:0000259" key="2">
    <source>
        <dbReference type="PROSITE" id="PS50112"/>
    </source>
</evidence>
<protein>
    <submittedName>
        <fullName evidence="5">EAL domain-containing protein</fullName>
    </submittedName>
</protein>
<dbReference type="CDD" id="cd01949">
    <property type="entry name" value="GGDEF"/>
    <property type="match status" value="1"/>
</dbReference>
<dbReference type="OrthoDB" id="9804951at2"/>
<evidence type="ECO:0000313" key="6">
    <source>
        <dbReference type="Proteomes" id="UP000317839"/>
    </source>
</evidence>
<comment type="caution">
    <text evidence="5">The sequence shown here is derived from an EMBL/GenBank/DDBJ whole genome shotgun (WGS) entry which is preliminary data.</text>
</comment>
<dbReference type="InterPro" id="IPR029787">
    <property type="entry name" value="Nucleotide_cyclase"/>
</dbReference>
<dbReference type="Gene3D" id="2.130.10.10">
    <property type="entry name" value="YVTN repeat-like/Quinoprotein amine dehydrogenase"/>
    <property type="match status" value="3"/>
</dbReference>
<dbReference type="SUPFAM" id="SSF141868">
    <property type="entry name" value="EAL domain-like"/>
    <property type="match status" value="1"/>
</dbReference>
<dbReference type="SUPFAM" id="SSF50998">
    <property type="entry name" value="Quinoprotein alcohol dehydrogenase-like"/>
    <property type="match status" value="1"/>
</dbReference>
<dbReference type="SMART" id="SM00267">
    <property type="entry name" value="GGDEF"/>
    <property type="match status" value="1"/>
</dbReference>
<dbReference type="Pfam" id="PF13426">
    <property type="entry name" value="PAS_9"/>
    <property type="match status" value="1"/>
</dbReference>
<dbReference type="InterPro" id="IPR011110">
    <property type="entry name" value="Reg_prop"/>
</dbReference>
<proteinExistence type="predicted"/>
<gene>
    <name evidence="5" type="ORF">FLL45_07685</name>
</gene>
<dbReference type="NCBIfam" id="TIGR00254">
    <property type="entry name" value="GGDEF"/>
    <property type="match status" value="1"/>
</dbReference>
<dbReference type="Proteomes" id="UP000317839">
    <property type="component" value="Unassembled WGS sequence"/>
</dbReference>
<dbReference type="PANTHER" id="PTHR44757">
    <property type="entry name" value="DIGUANYLATE CYCLASE DGCP"/>
    <property type="match status" value="1"/>
</dbReference>
<dbReference type="PROSITE" id="PS50887">
    <property type="entry name" value="GGDEF"/>
    <property type="match status" value="1"/>
</dbReference>
<feature type="domain" description="EAL" evidence="3">
    <location>
        <begin position="1241"/>
        <end position="1494"/>
    </location>
</feature>
<keyword evidence="6" id="KW-1185">Reference proteome</keyword>
<dbReference type="InterPro" id="IPR011047">
    <property type="entry name" value="Quinoprotein_ADH-like_sf"/>
</dbReference>
<dbReference type="PROSITE" id="PS50883">
    <property type="entry name" value="EAL"/>
    <property type="match status" value="1"/>
</dbReference>
<dbReference type="InterPro" id="IPR013783">
    <property type="entry name" value="Ig-like_fold"/>
</dbReference>
<dbReference type="InterPro" id="IPR015943">
    <property type="entry name" value="WD40/YVTN_repeat-like_dom_sf"/>
</dbReference>
<dbReference type="CDD" id="cd00130">
    <property type="entry name" value="PAS"/>
    <property type="match status" value="1"/>
</dbReference>
<dbReference type="CDD" id="cd01948">
    <property type="entry name" value="EAL"/>
    <property type="match status" value="1"/>
</dbReference>
<feature type="domain" description="GGDEF" evidence="4">
    <location>
        <begin position="1099"/>
        <end position="1232"/>
    </location>
</feature>
<dbReference type="NCBIfam" id="TIGR00229">
    <property type="entry name" value="sensory_box"/>
    <property type="match status" value="1"/>
</dbReference>
<dbReference type="InterPro" id="IPR000160">
    <property type="entry name" value="GGDEF_dom"/>
</dbReference>
<feature type="domain" description="PAS" evidence="2">
    <location>
        <begin position="943"/>
        <end position="1013"/>
    </location>
</feature>
<accession>A0A545TC83</accession>
<dbReference type="InterPro" id="IPR052155">
    <property type="entry name" value="Biofilm_reg_signaling"/>
</dbReference>
<dbReference type="Gene3D" id="3.30.70.270">
    <property type="match status" value="1"/>
</dbReference>
<dbReference type="SUPFAM" id="SSF55785">
    <property type="entry name" value="PYP-like sensor domain (PAS domain)"/>
    <property type="match status" value="2"/>
</dbReference>
<dbReference type="Gene3D" id="3.20.20.450">
    <property type="entry name" value="EAL domain"/>
    <property type="match status" value="1"/>
</dbReference>
<dbReference type="InterPro" id="IPR001633">
    <property type="entry name" value="EAL_dom"/>
</dbReference>
<organism evidence="5 6">
    <name type="scientific">Aliikangiella marina</name>
    <dbReference type="NCBI Taxonomy" id="1712262"/>
    <lineage>
        <taxon>Bacteria</taxon>
        <taxon>Pseudomonadati</taxon>
        <taxon>Pseudomonadota</taxon>
        <taxon>Gammaproteobacteria</taxon>
        <taxon>Oceanospirillales</taxon>
        <taxon>Pleioneaceae</taxon>
        <taxon>Aliikangiella</taxon>
    </lineage>
</organism>
<dbReference type="InterPro" id="IPR043128">
    <property type="entry name" value="Rev_trsase/Diguanyl_cyclase"/>
</dbReference>
<dbReference type="InterPro" id="IPR035919">
    <property type="entry name" value="EAL_sf"/>
</dbReference>